<feature type="region of interest" description="Disordered" evidence="4">
    <location>
        <begin position="189"/>
        <end position="313"/>
    </location>
</feature>
<evidence type="ECO:0000256" key="5">
    <source>
        <dbReference type="SAM" id="SignalP"/>
    </source>
</evidence>
<feature type="signal peptide" evidence="5">
    <location>
        <begin position="1"/>
        <end position="22"/>
    </location>
</feature>
<feature type="compositionally biased region" description="Basic residues" evidence="4">
    <location>
        <begin position="977"/>
        <end position="986"/>
    </location>
</feature>
<feature type="compositionally biased region" description="Low complexity" evidence="4">
    <location>
        <begin position="906"/>
        <end position="924"/>
    </location>
</feature>
<evidence type="ECO:0000256" key="4">
    <source>
        <dbReference type="SAM" id="MobiDB-lite"/>
    </source>
</evidence>
<evidence type="ECO:0000256" key="1">
    <source>
        <dbReference type="ARBA" id="ARBA00022553"/>
    </source>
</evidence>
<dbReference type="Proteomes" id="UP000782241">
    <property type="component" value="Unassembled WGS sequence"/>
</dbReference>
<evidence type="ECO:0000313" key="7">
    <source>
        <dbReference type="EMBL" id="KAG5655819.1"/>
    </source>
</evidence>
<feature type="compositionally biased region" description="Low complexity" evidence="4">
    <location>
        <begin position="885"/>
        <end position="895"/>
    </location>
</feature>
<dbReference type="Pfam" id="PF22893">
    <property type="entry name" value="ULD_2"/>
    <property type="match status" value="1"/>
</dbReference>
<dbReference type="InterPro" id="IPR050839">
    <property type="entry name" value="Rho-assoc_Ser/Thr_Kinase"/>
</dbReference>
<keyword evidence="1" id="KW-0597">Phosphoprotein</keyword>
<dbReference type="AlphaFoldDB" id="A0A9P7GTL4"/>
<dbReference type="CDD" id="cd22265">
    <property type="entry name" value="UDM1_RNF168"/>
    <property type="match status" value="1"/>
</dbReference>
<name>A0A9P7GTL4_9HYPO</name>
<proteinExistence type="predicted"/>
<feature type="compositionally biased region" description="Pro residues" evidence="4">
    <location>
        <begin position="410"/>
        <end position="429"/>
    </location>
</feature>
<dbReference type="PANTHER" id="PTHR22988">
    <property type="entry name" value="MYOTONIC DYSTROPHY S/T KINASE-RELATED"/>
    <property type="match status" value="1"/>
</dbReference>
<keyword evidence="5" id="KW-0732">Signal</keyword>
<dbReference type="PANTHER" id="PTHR22988:SF71">
    <property type="entry name" value="CITRON RHO-INTERACTING KINASE"/>
    <property type="match status" value="1"/>
</dbReference>
<feature type="compositionally biased region" description="Acidic residues" evidence="4">
    <location>
        <begin position="213"/>
        <end position="228"/>
    </location>
</feature>
<feature type="chain" id="PRO_5040508797" description="Ubiquitin-like domain-containing protein" evidence="5">
    <location>
        <begin position="23"/>
        <end position="986"/>
    </location>
</feature>
<gene>
    <name evidence="7" type="ORF">KAF25_008938</name>
</gene>
<organism evidence="7 8">
    <name type="scientific">Fusarium avenaceum</name>
    <dbReference type="NCBI Taxonomy" id="40199"/>
    <lineage>
        <taxon>Eukaryota</taxon>
        <taxon>Fungi</taxon>
        <taxon>Dikarya</taxon>
        <taxon>Ascomycota</taxon>
        <taxon>Pezizomycotina</taxon>
        <taxon>Sordariomycetes</taxon>
        <taxon>Hypocreomycetidae</taxon>
        <taxon>Hypocreales</taxon>
        <taxon>Nectriaceae</taxon>
        <taxon>Fusarium</taxon>
        <taxon>Fusarium tricinctum species complex</taxon>
    </lineage>
</organism>
<evidence type="ECO:0000256" key="2">
    <source>
        <dbReference type="ARBA" id="ARBA00047899"/>
    </source>
</evidence>
<feature type="compositionally biased region" description="Pro residues" evidence="4">
    <location>
        <begin position="925"/>
        <end position="942"/>
    </location>
</feature>
<feature type="region of interest" description="Disordered" evidence="4">
    <location>
        <begin position="884"/>
        <end position="986"/>
    </location>
</feature>
<comment type="caution">
    <text evidence="7">The sequence shown here is derived from an EMBL/GenBank/DDBJ whole genome shotgun (WGS) entry which is preliminary data.</text>
</comment>
<dbReference type="CDD" id="cd06503">
    <property type="entry name" value="ATP-synt_Fo_b"/>
    <property type="match status" value="1"/>
</dbReference>
<comment type="catalytic activity">
    <reaction evidence="3">
        <text>L-seryl-[protein] + ATP = O-phospho-L-seryl-[protein] + ADP + H(+)</text>
        <dbReference type="Rhea" id="RHEA:17989"/>
        <dbReference type="Rhea" id="RHEA-COMP:9863"/>
        <dbReference type="Rhea" id="RHEA-COMP:11604"/>
        <dbReference type="ChEBI" id="CHEBI:15378"/>
        <dbReference type="ChEBI" id="CHEBI:29999"/>
        <dbReference type="ChEBI" id="CHEBI:30616"/>
        <dbReference type="ChEBI" id="CHEBI:83421"/>
        <dbReference type="ChEBI" id="CHEBI:456216"/>
        <dbReference type="EC" id="2.7.11.1"/>
    </reaction>
</comment>
<protein>
    <recommendedName>
        <fullName evidence="6">Ubiquitin-like domain-containing protein</fullName>
    </recommendedName>
</protein>
<dbReference type="GO" id="GO:0005856">
    <property type="term" value="C:cytoskeleton"/>
    <property type="evidence" value="ECO:0007669"/>
    <property type="project" value="TreeGrafter"/>
</dbReference>
<feature type="compositionally biased region" description="Basic and acidic residues" evidence="4">
    <location>
        <begin position="238"/>
        <end position="248"/>
    </location>
</feature>
<sequence>MFMRRAVQHFVLVCSITTLVPSSVSNHKAPSLSSNSCSTTPHQLHNQAFPRLTAFVTSRPFVCHALVISLVAYSPKFTTVDPSLEDCCASLVLPRHDPRTNTSRCVFFSLCYGYGYGYDLVLRFPQYFALLFWGLPGSVSTLSAERLLVCFVAIFLGFSYLPTFSAFAPAFSCGLSWVEGIPPSTSYAQTTPFLQSPNVRDDSSQENSQGYSSEEDLYDDEDDYDEDGLGPSDSASTSDHEQHYRPPKDLYQPGPPKDLYQPEEDPHQSYRRPRRERAAPPTANLEDPRGYGAPYGRGAYGHPQAPGRPGPGPGQMYGRGQQPGYQNQMAPYMGYPSNNQMVPFGYGDPTSPYGAPGYGGEGRGMYDMMPYQQPHQQPHQQQQNGFYGAMQPHHYNMSAHMGGMQLGPLTTPPPPPPTEAPAKPATPAPPKEDPDKIRLEAEIAAFKAMEEKAKAAEKQKEAEAQIRREAEEAFQRRMEDMRIAQEEAKKEIEKARLEAEKLARERMEAERKAEEKRAQEHARAMAEAEEKARLKFEAEMKAAEDRRKAEAEARIQAEEDARKKFEAAAKAAEEQRKAEAAARAQAEKDAREKYEAEMKAAAEQRKAEADAKAKAEEEARLKYEAELKAAEERGKKEAEERVRAEREARMKFEAELRAAEDKRIKDEEERKRAEELARVRFEKALQEEAEAKAAAAKKAQEEAERLMRIEQEAKEAAAKKAAEEAEKLKKLEEETRAKAEAETLKKIEEENKKAAEAAAAEEAAKKAAAELKTKIEEETKLKLEESKKKAEQAPIRFKDAVGRKFSFPFHLCATWQGMEDLIKQAFMQVDVLGPHVMEGHYDLIGPDGEIILPSVWEKVVQPDWAITMTMWPMDKMPPLHSKMAGGPHMHGVPGKHPMPPPPRPMPQGMRPPGMQVPGMPQGGFAPPPGWPQGAGPRPPMPMPNVVTVGPGPVKSSKHKKPSKDHGSSVAGFLFGKPPKKKSSSKK</sequence>
<keyword evidence="8" id="KW-1185">Reference proteome</keyword>
<evidence type="ECO:0000259" key="6">
    <source>
        <dbReference type="Pfam" id="PF22893"/>
    </source>
</evidence>
<feature type="domain" description="Ubiquitin-like" evidence="6">
    <location>
        <begin position="791"/>
        <end position="873"/>
    </location>
</feature>
<dbReference type="GO" id="GO:0004674">
    <property type="term" value="F:protein serine/threonine kinase activity"/>
    <property type="evidence" value="ECO:0007669"/>
    <property type="project" value="UniProtKB-EC"/>
</dbReference>
<dbReference type="InterPro" id="IPR054464">
    <property type="entry name" value="ULD_fung"/>
</dbReference>
<evidence type="ECO:0000256" key="3">
    <source>
        <dbReference type="ARBA" id="ARBA00048679"/>
    </source>
</evidence>
<feature type="compositionally biased region" description="Polar residues" evidence="4">
    <location>
        <begin position="189"/>
        <end position="198"/>
    </location>
</feature>
<feature type="compositionally biased region" description="Pro residues" evidence="4">
    <location>
        <begin position="896"/>
        <end position="905"/>
    </location>
</feature>
<dbReference type="GO" id="GO:0005737">
    <property type="term" value="C:cytoplasm"/>
    <property type="evidence" value="ECO:0007669"/>
    <property type="project" value="TreeGrafter"/>
</dbReference>
<reference evidence="7" key="1">
    <citation type="submission" date="2021-04" db="EMBL/GenBank/DDBJ databases">
        <title>Draft genome of Fusarium avenaceum strain F156N33, isolated from an atmospheric sample in Virginia.</title>
        <authorList>
            <person name="Yang S."/>
            <person name="Vinatzer B.A."/>
            <person name="Coleman J."/>
        </authorList>
    </citation>
    <scope>NUCLEOTIDE SEQUENCE</scope>
    <source>
        <strain evidence="7">F156N33</strain>
    </source>
</reference>
<comment type="catalytic activity">
    <reaction evidence="2">
        <text>L-threonyl-[protein] + ATP = O-phospho-L-threonyl-[protein] + ADP + H(+)</text>
        <dbReference type="Rhea" id="RHEA:46608"/>
        <dbReference type="Rhea" id="RHEA-COMP:11060"/>
        <dbReference type="Rhea" id="RHEA-COMP:11605"/>
        <dbReference type="ChEBI" id="CHEBI:15378"/>
        <dbReference type="ChEBI" id="CHEBI:30013"/>
        <dbReference type="ChEBI" id="CHEBI:30616"/>
        <dbReference type="ChEBI" id="CHEBI:61977"/>
        <dbReference type="ChEBI" id="CHEBI:456216"/>
        <dbReference type="EC" id="2.7.11.1"/>
    </reaction>
</comment>
<evidence type="ECO:0000313" key="8">
    <source>
        <dbReference type="Proteomes" id="UP000782241"/>
    </source>
</evidence>
<dbReference type="EMBL" id="JAGPUO010000026">
    <property type="protein sequence ID" value="KAG5655819.1"/>
    <property type="molecule type" value="Genomic_DNA"/>
</dbReference>
<feature type="region of interest" description="Disordered" evidence="4">
    <location>
        <begin position="507"/>
        <end position="613"/>
    </location>
</feature>
<dbReference type="GO" id="GO:0031032">
    <property type="term" value="P:actomyosin structure organization"/>
    <property type="evidence" value="ECO:0007669"/>
    <property type="project" value="TreeGrafter"/>
</dbReference>
<feature type="region of interest" description="Disordered" evidence="4">
    <location>
        <begin position="398"/>
        <end position="435"/>
    </location>
</feature>
<accession>A0A9P7GTL4</accession>